<keyword evidence="4" id="KW-1185">Reference proteome</keyword>
<dbReference type="RefSeq" id="WP_379892065.1">
    <property type="nucleotide sequence ID" value="NZ_CBCSCT010000022.1"/>
</dbReference>
<evidence type="ECO:0000313" key="4">
    <source>
        <dbReference type="Proteomes" id="UP001596250"/>
    </source>
</evidence>
<dbReference type="InterPro" id="IPR027417">
    <property type="entry name" value="P-loop_NTPase"/>
</dbReference>
<dbReference type="Pfam" id="PF13469">
    <property type="entry name" value="Sulfotransfer_3"/>
    <property type="match status" value="1"/>
</dbReference>
<dbReference type="GO" id="GO:0016740">
    <property type="term" value="F:transferase activity"/>
    <property type="evidence" value="ECO:0007669"/>
    <property type="project" value="UniProtKB-KW"/>
</dbReference>
<dbReference type="EMBL" id="JBHSQV010000013">
    <property type="protein sequence ID" value="MFC5985331.1"/>
    <property type="molecule type" value="Genomic_DNA"/>
</dbReference>
<evidence type="ECO:0000313" key="3">
    <source>
        <dbReference type="EMBL" id="MFC5985331.1"/>
    </source>
</evidence>
<name>A0ABW1IK33_9BACL</name>
<feature type="coiled-coil region" evidence="2">
    <location>
        <begin position="352"/>
        <end position="400"/>
    </location>
</feature>
<comment type="caution">
    <text evidence="3">The sequence shown here is derived from an EMBL/GenBank/DDBJ whole genome shotgun (WGS) entry which is preliminary data.</text>
</comment>
<keyword evidence="1 3" id="KW-0808">Transferase</keyword>
<accession>A0ABW1IK33</accession>
<dbReference type="SUPFAM" id="SSF52540">
    <property type="entry name" value="P-loop containing nucleoside triphosphate hydrolases"/>
    <property type="match status" value="1"/>
</dbReference>
<evidence type="ECO:0000256" key="2">
    <source>
        <dbReference type="SAM" id="Coils"/>
    </source>
</evidence>
<keyword evidence="2" id="KW-0175">Coiled coil</keyword>
<dbReference type="InterPro" id="IPR026634">
    <property type="entry name" value="TPST-like"/>
</dbReference>
<sequence length="422" mass="48966">MIGRQGQNVVFLLCVPRSGSSMATVMLQNHSKVFASQEMWFLMSLYELRYRANQPPYGGSEILKQFYHGVLSDEMYEDACRQFALQVYNSLLHSSGTQIVVDKSPRYYAVLEFLDRLFPQSRRIWLIRNPLSILSSYKKVGSWPRGDMDIADRLRSDKFDVKIADLTVGFMRYAQYFSKENPYAYRLSYEQLAAHPEEELRKVCQFIGVDYEEGQHKYGNPKNSTKADLFYSMGVGDPFLSSHVEPHTQSIDSWKEILDKKEAEAYCRILGARSFRSLGYGDALEEVERWTGTRFEQEPDQQLLQQRTRQFMEHTGFVWKPSYRIQHNEEESVIDSSTSPELITEVNGRRSMAANHTELQQLKMAVRALERRLEASHADRDKLREELRSTKQKIARIKSMIPFGNRLSHLASAYLKQGGRKS</sequence>
<reference evidence="4" key="1">
    <citation type="journal article" date="2019" name="Int. J. Syst. Evol. Microbiol.">
        <title>The Global Catalogue of Microorganisms (GCM) 10K type strain sequencing project: providing services to taxonomists for standard genome sequencing and annotation.</title>
        <authorList>
            <consortium name="The Broad Institute Genomics Platform"/>
            <consortium name="The Broad Institute Genome Sequencing Center for Infectious Disease"/>
            <person name="Wu L."/>
            <person name="Ma J."/>
        </authorList>
    </citation>
    <scope>NUCLEOTIDE SEQUENCE [LARGE SCALE GENOMIC DNA]</scope>
    <source>
        <strain evidence="4">CCM 8749</strain>
    </source>
</reference>
<organism evidence="3 4">
    <name type="scientific">Marinicrinis lubricantis</name>
    <dbReference type="NCBI Taxonomy" id="2086470"/>
    <lineage>
        <taxon>Bacteria</taxon>
        <taxon>Bacillati</taxon>
        <taxon>Bacillota</taxon>
        <taxon>Bacilli</taxon>
        <taxon>Bacillales</taxon>
        <taxon>Paenibacillaceae</taxon>
    </lineage>
</organism>
<gene>
    <name evidence="3" type="ORF">ACFPXP_02495</name>
</gene>
<proteinExistence type="predicted"/>
<dbReference type="EC" id="2.8.2.-" evidence="3"/>
<dbReference type="PANTHER" id="PTHR12788:SF10">
    <property type="entry name" value="PROTEIN-TYROSINE SULFOTRANSFERASE"/>
    <property type="match status" value="1"/>
</dbReference>
<protein>
    <submittedName>
        <fullName evidence="3">Sulfotransferase family protein</fullName>
        <ecNumber evidence="3">2.8.2.-</ecNumber>
    </submittedName>
</protein>
<dbReference type="PANTHER" id="PTHR12788">
    <property type="entry name" value="PROTEIN-TYROSINE SULFOTRANSFERASE 2"/>
    <property type="match status" value="1"/>
</dbReference>
<dbReference type="Proteomes" id="UP001596250">
    <property type="component" value="Unassembled WGS sequence"/>
</dbReference>
<evidence type="ECO:0000256" key="1">
    <source>
        <dbReference type="ARBA" id="ARBA00022679"/>
    </source>
</evidence>
<dbReference type="Gene3D" id="3.40.50.300">
    <property type="entry name" value="P-loop containing nucleotide triphosphate hydrolases"/>
    <property type="match status" value="1"/>
</dbReference>